<protein>
    <submittedName>
        <fullName evidence="6">Uncharacterized protein</fullName>
    </submittedName>
</protein>
<dbReference type="InterPro" id="IPR018499">
    <property type="entry name" value="Tetraspanin/Peripherin"/>
</dbReference>
<dbReference type="SUPFAM" id="SSF48652">
    <property type="entry name" value="Tetraspanin"/>
    <property type="match status" value="1"/>
</dbReference>
<evidence type="ECO:0000313" key="6">
    <source>
        <dbReference type="EMBL" id="KAK3782300.1"/>
    </source>
</evidence>
<reference evidence="6" key="1">
    <citation type="journal article" date="2023" name="G3 (Bethesda)">
        <title>A reference genome for the long-term kleptoplast-retaining sea slug Elysia crispata morphotype clarki.</title>
        <authorList>
            <person name="Eastman K.E."/>
            <person name="Pendleton A.L."/>
            <person name="Shaikh M.A."/>
            <person name="Suttiyut T."/>
            <person name="Ogas R."/>
            <person name="Tomko P."/>
            <person name="Gavelis G."/>
            <person name="Widhalm J.R."/>
            <person name="Wisecaver J.H."/>
        </authorList>
    </citation>
    <scope>NUCLEOTIDE SEQUENCE</scope>
    <source>
        <strain evidence="6">ECLA1</strain>
    </source>
</reference>
<evidence type="ECO:0000256" key="3">
    <source>
        <dbReference type="ARBA" id="ARBA00022989"/>
    </source>
</evidence>
<dbReference type="Proteomes" id="UP001283361">
    <property type="component" value="Unassembled WGS sequence"/>
</dbReference>
<feature type="transmembrane region" description="Helical" evidence="5">
    <location>
        <begin position="185"/>
        <end position="211"/>
    </location>
</feature>
<keyword evidence="4 5" id="KW-0472">Membrane</keyword>
<gene>
    <name evidence="6" type="ORF">RRG08_039120</name>
</gene>
<keyword evidence="3 5" id="KW-1133">Transmembrane helix</keyword>
<dbReference type="InterPro" id="IPR008952">
    <property type="entry name" value="Tetraspanin_EC2_sf"/>
</dbReference>
<keyword evidence="2 5" id="KW-0812">Transmembrane</keyword>
<evidence type="ECO:0000256" key="2">
    <source>
        <dbReference type="ARBA" id="ARBA00022692"/>
    </source>
</evidence>
<evidence type="ECO:0000313" key="7">
    <source>
        <dbReference type="Proteomes" id="UP001283361"/>
    </source>
</evidence>
<comment type="caution">
    <text evidence="6">The sequence shown here is derived from an EMBL/GenBank/DDBJ whole genome shotgun (WGS) entry which is preliminary data.</text>
</comment>
<evidence type="ECO:0000256" key="1">
    <source>
        <dbReference type="ARBA" id="ARBA00004141"/>
    </source>
</evidence>
<dbReference type="AlphaFoldDB" id="A0AAE1A6U6"/>
<sequence length="249" mass="28603">MRKLHEEPCTASTHSVCCWVVSQPHNQTTTEPPLMAGGGNSSSYSHDQLQALGYTETVRSAAPSWRKLVTLQLERTLVKNDLLQKVIQRKYIDDERNQITRAIDIMQAELECCGGEGPLDYSTSVWQTSSNKDVEVPASCCKRYLQHKDRSRLCTMYVTDTDREKSEDTWQDGCKEKLQKFLDNYVIVIISIAAVYFLLQLICMIVTSIHIHLLNSLYVPQPDDIVYDMAHNQEKSPYPSRGDYRDYYH</sequence>
<comment type="subcellular location">
    <subcellularLocation>
        <location evidence="1">Membrane</location>
        <topology evidence="1">Multi-pass membrane protein</topology>
    </subcellularLocation>
</comment>
<name>A0AAE1A6U6_9GAST</name>
<accession>A0AAE1A6U6</accession>
<dbReference type="Pfam" id="PF00335">
    <property type="entry name" value="Tetraspanin"/>
    <property type="match status" value="1"/>
</dbReference>
<evidence type="ECO:0000256" key="5">
    <source>
        <dbReference type="SAM" id="Phobius"/>
    </source>
</evidence>
<dbReference type="GO" id="GO:0016020">
    <property type="term" value="C:membrane"/>
    <property type="evidence" value="ECO:0007669"/>
    <property type="project" value="UniProtKB-SubCell"/>
</dbReference>
<organism evidence="6 7">
    <name type="scientific">Elysia crispata</name>
    <name type="common">lettuce slug</name>
    <dbReference type="NCBI Taxonomy" id="231223"/>
    <lineage>
        <taxon>Eukaryota</taxon>
        <taxon>Metazoa</taxon>
        <taxon>Spiralia</taxon>
        <taxon>Lophotrochozoa</taxon>
        <taxon>Mollusca</taxon>
        <taxon>Gastropoda</taxon>
        <taxon>Heterobranchia</taxon>
        <taxon>Euthyneura</taxon>
        <taxon>Panpulmonata</taxon>
        <taxon>Sacoglossa</taxon>
        <taxon>Placobranchoidea</taxon>
        <taxon>Plakobranchidae</taxon>
        <taxon>Elysia</taxon>
    </lineage>
</organism>
<proteinExistence type="predicted"/>
<dbReference type="Gene3D" id="1.10.1450.10">
    <property type="entry name" value="Tetraspanin"/>
    <property type="match status" value="1"/>
</dbReference>
<keyword evidence="7" id="KW-1185">Reference proteome</keyword>
<dbReference type="EMBL" id="JAWDGP010002516">
    <property type="protein sequence ID" value="KAK3782300.1"/>
    <property type="molecule type" value="Genomic_DNA"/>
</dbReference>
<evidence type="ECO:0000256" key="4">
    <source>
        <dbReference type="ARBA" id="ARBA00023136"/>
    </source>
</evidence>